<feature type="signal peptide" evidence="1">
    <location>
        <begin position="1"/>
        <end position="21"/>
    </location>
</feature>
<keyword evidence="4" id="KW-1185">Reference proteome</keyword>
<comment type="caution">
    <text evidence="3">The sequence shown here is derived from an EMBL/GenBank/DDBJ whole genome shotgun (WGS) entry which is preliminary data.</text>
</comment>
<organism evidence="3 4">
    <name type="scientific">Nonomuraea guangzhouensis</name>
    <dbReference type="NCBI Taxonomy" id="1291555"/>
    <lineage>
        <taxon>Bacteria</taxon>
        <taxon>Bacillati</taxon>
        <taxon>Actinomycetota</taxon>
        <taxon>Actinomycetes</taxon>
        <taxon>Streptosporangiales</taxon>
        <taxon>Streptosporangiaceae</taxon>
        <taxon>Nonomuraea</taxon>
    </lineage>
</organism>
<proteinExistence type="predicted"/>
<dbReference type="Pfam" id="PF18075">
    <property type="entry name" value="FtsX_ECD"/>
    <property type="match status" value="2"/>
</dbReference>
<evidence type="ECO:0000313" key="3">
    <source>
        <dbReference type="EMBL" id="MFD1536169.1"/>
    </source>
</evidence>
<dbReference type="InterPro" id="IPR040690">
    <property type="entry name" value="FtsX_ECD"/>
</dbReference>
<dbReference type="RefSeq" id="WP_219533764.1">
    <property type="nucleotide sequence ID" value="NZ_JAHKRM010000019.1"/>
</dbReference>
<name>A0ABW4G0I9_9ACTN</name>
<sequence length="283" mass="31147">MRLRWAVVALTTALATSGVAAASADVPAGMKTLGETVANGVDAVMEQGDSPLPPPKGPWPKSGTLSVFLCSKNSTMPSCHGRATTAEQKRRLEKLLKRLPGVSRVRFVNQDESFRKFREEFRHNTSLIAATLKSDMPESFEAKVKVVNAKQANRLAKLPGVASAHEWRTDFWLGKAHAQVRLCAPRNDQGACQGRGQTTDLERDAIFEALRNLEGVKKIYLEPREHAVRNWRNIFADSIFNSKTIASVTGESFHLVLADPSNLTPINAALKELSGVEKVLRHR</sequence>
<evidence type="ECO:0000259" key="2">
    <source>
        <dbReference type="Pfam" id="PF18075"/>
    </source>
</evidence>
<dbReference type="Proteomes" id="UP001597097">
    <property type="component" value="Unassembled WGS sequence"/>
</dbReference>
<keyword evidence="1" id="KW-0732">Signal</keyword>
<accession>A0ABW4G0I9</accession>
<reference evidence="4" key="1">
    <citation type="journal article" date="2019" name="Int. J. Syst. Evol. Microbiol.">
        <title>The Global Catalogue of Microorganisms (GCM) 10K type strain sequencing project: providing services to taxonomists for standard genome sequencing and annotation.</title>
        <authorList>
            <consortium name="The Broad Institute Genomics Platform"/>
            <consortium name="The Broad Institute Genome Sequencing Center for Infectious Disease"/>
            <person name="Wu L."/>
            <person name="Ma J."/>
        </authorList>
    </citation>
    <scope>NUCLEOTIDE SEQUENCE [LARGE SCALE GENOMIC DNA]</scope>
    <source>
        <strain evidence="4">CGMCC 1.15399</strain>
    </source>
</reference>
<evidence type="ECO:0000313" key="4">
    <source>
        <dbReference type="Proteomes" id="UP001597097"/>
    </source>
</evidence>
<feature type="domain" description="FtsX extracellular" evidence="2">
    <location>
        <begin position="65"/>
        <end position="162"/>
    </location>
</feature>
<gene>
    <name evidence="3" type="ORF">ACFSJ0_03930</name>
</gene>
<evidence type="ECO:0000256" key="1">
    <source>
        <dbReference type="SAM" id="SignalP"/>
    </source>
</evidence>
<feature type="chain" id="PRO_5045890330" evidence="1">
    <location>
        <begin position="22"/>
        <end position="283"/>
    </location>
</feature>
<feature type="domain" description="FtsX extracellular" evidence="2">
    <location>
        <begin position="198"/>
        <end position="279"/>
    </location>
</feature>
<protein>
    <submittedName>
        <fullName evidence="3">Permease-like cell division protein FtsX</fullName>
    </submittedName>
</protein>
<dbReference type="EMBL" id="JBHUCM010000005">
    <property type="protein sequence ID" value="MFD1536169.1"/>
    <property type="molecule type" value="Genomic_DNA"/>
</dbReference>